<dbReference type="Pfam" id="PF00130">
    <property type="entry name" value="C1_1"/>
    <property type="match status" value="1"/>
</dbReference>
<feature type="domain" description="SH3" evidence="6">
    <location>
        <begin position="578"/>
        <end position="642"/>
    </location>
</feature>
<evidence type="ECO:0000313" key="10">
    <source>
        <dbReference type="Proteomes" id="UP000076532"/>
    </source>
</evidence>
<dbReference type="InterPro" id="IPR027267">
    <property type="entry name" value="AH/BAR_dom_sf"/>
</dbReference>
<dbReference type="SMART" id="SM00109">
    <property type="entry name" value="C1"/>
    <property type="match status" value="1"/>
</dbReference>
<evidence type="ECO:0000259" key="8">
    <source>
        <dbReference type="PROSITE" id="PS51741"/>
    </source>
</evidence>
<dbReference type="PANTHER" id="PTHR15735">
    <property type="entry name" value="FCH AND DOUBLE SH3 DOMAINS PROTEIN"/>
    <property type="match status" value="1"/>
</dbReference>
<keyword evidence="3" id="KW-0862">Zinc</keyword>
<dbReference type="AlphaFoldDB" id="A0A166W6A0"/>
<keyword evidence="5" id="KW-0175">Coiled coil</keyword>
<accession>A0A166W6A0</accession>
<keyword evidence="10" id="KW-1185">Reference proteome</keyword>
<dbReference type="InterPro" id="IPR036028">
    <property type="entry name" value="SH3-like_dom_sf"/>
</dbReference>
<dbReference type="InterPro" id="IPR001452">
    <property type="entry name" value="SH3_domain"/>
</dbReference>
<dbReference type="SUPFAM" id="SSF50044">
    <property type="entry name" value="SH3-domain"/>
    <property type="match status" value="2"/>
</dbReference>
<dbReference type="InterPro" id="IPR046349">
    <property type="entry name" value="C1-like_sf"/>
</dbReference>
<dbReference type="OrthoDB" id="8783038at2759"/>
<dbReference type="CDD" id="cd11912">
    <property type="entry name" value="SH3_Bzz1_1"/>
    <property type="match status" value="1"/>
</dbReference>
<dbReference type="PROSITE" id="PS00479">
    <property type="entry name" value="ZF_DAG_PE_1"/>
    <property type="match status" value="1"/>
</dbReference>
<feature type="domain" description="Phorbol-ester/DAG-type" evidence="7">
    <location>
        <begin position="408"/>
        <end position="458"/>
    </location>
</feature>
<evidence type="ECO:0000259" key="6">
    <source>
        <dbReference type="PROSITE" id="PS50002"/>
    </source>
</evidence>
<dbReference type="SUPFAM" id="SSF57889">
    <property type="entry name" value="Cysteine-rich domain"/>
    <property type="match status" value="1"/>
</dbReference>
<dbReference type="GO" id="GO:0046872">
    <property type="term" value="F:metal ion binding"/>
    <property type="evidence" value="ECO:0007669"/>
    <property type="project" value="UniProtKB-KW"/>
</dbReference>
<dbReference type="STRING" id="436010.A0A166W6A0"/>
<keyword evidence="2" id="KW-0479">Metal-binding</keyword>
<dbReference type="Gene3D" id="3.30.60.20">
    <property type="match status" value="1"/>
</dbReference>
<feature type="domain" description="SH3" evidence="6">
    <location>
        <begin position="502"/>
        <end position="563"/>
    </location>
</feature>
<dbReference type="PRINTS" id="PR00452">
    <property type="entry name" value="SH3DOMAIN"/>
</dbReference>
<name>A0A166W6A0_9AGAM</name>
<gene>
    <name evidence="9" type="ORF">FIBSPDRAFT_810692</name>
</gene>
<organism evidence="9 10">
    <name type="scientific">Athelia psychrophila</name>
    <dbReference type="NCBI Taxonomy" id="1759441"/>
    <lineage>
        <taxon>Eukaryota</taxon>
        <taxon>Fungi</taxon>
        <taxon>Dikarya</taxon>
        <taxon>Basidiomycota</taxon>
        <taxon>Agaricomycotina</taxon>
        <taxon>Agaricomycetes</taxon>
        <taxon>Agaricomycetidae</taxon>
        <taxon>Atheliales</taxon>
        <taxon>Atheliaceae</taxon>
        <taxon>Athelia</taxon>
    </lineage>
</organism>
<dbReference type="GO" id="GO:0030036">
    <property type="term" value="P:actin cytoskeleton organization"/>
    <property type="evidence" value="ECO:0007669"/>
    <property type="project" value="UniProtKB-ARBA"/>
</dbReference>
<evidence type="ECO:0000256" key="5">
    <source>
        <dbReference type="PROSITE-ProRule" id="PRU01077"/>
    </source>
</evidence>
<keyword evidence="1 4" id="KW-0728">SH3 domain</keyword>
<dbReference type="PROSITE" id="PS50081">
    <property type="entry name" value="ZF_DAG_PE_2"/>
    <property type="match status" value="1"/>
</dbReference>
<dbReference type="InterPro" id="IPR020454">
    <property type="entry name" value="DAG/PE-bd"/>
</dbReference>
<dbReference type="PRINTS" id="PR00008">
    <property type="entry name" value="DAGPEDOMAIN"/>
</dbReference>
<reference evidence="9 10" key="1">
    <citation type="journal article" date="2016" name="Mol. Biol. Evol.">
        <title>Comparative Genomics of Early-Diverging Mushroom-Forming Fungi Provides Insights into the Origins of Lignocellulose Decay Capabilities.</title>
        <authorList>
            <person name="Nagy L.G."/>
            <person name="Riley R."/>
            <person name="Tritt A."/>
            <person name="Adam C."/>
            <person name="Daum C."/>
            <person name="Floudas D."/>
            <person name="Sun H."/>
            <person name="Yadav J.S."/>
            <person name="Pangilinan J."/>
            <person name="Larsson K.H."/>
            <person name="Matsuura K."/>
            <person name="Barry K."/>
            <person name="Labutti K."/>
            <person name="Kuo R."/>
            <person name="Ohm R.A."/>
            <person name="Bhattacharya S.S."/>
            <person name="Shirouzu T."/>
            <person name="Yoshinaga Y."/>
            <person name="Martin F.M."/>
            <person name="Grigoriev I.V."/>
            <person name="Hibbett D.S."/>
        </authorList>
    </citation>
    <scope>NUCLEOTIDE SEQUENCE [LARGE SCALE GENOMIC DNA]</scope>
    <source>
        <strain evidence="9 10">CBS 109695</strain>
    </source>
</reference>
<evidence type="ECO:0000256" key="4">
    <source>
        <dbReference type="PROSITE-ProRule" id="PRU00192"/>
    </source>
</evidence>
<protein>
    <recommendedName>
        <fullName evidence="11">FCH-domain-containing protein</fullName>
    </recommendedName>
</protein>
<dbReference type="Pfam" id="PF00611">
    <property type="entry name" value="FCH"/>
    <property type="match status" value="1"/>
</dbReference>
<dbReference type="PROSITE" id="PS51741">
    <property type="entry name" value="F_BAR"/>
    <property type="match status" value="1"/>
</dbReference>
<dbReference type="Gene3D" id="2.30.30.40">
    <property type="entry name" value="SH3 Domains"/>
    <property type="match status" value="2"/>
</dbReference>
<dbReference type="SMART" id="SM00326">
    <property type="entry name" value="SH3"/>
    <property type="match status" value="2"/>
</dbReference>
<sequence length="642" mass="70270">MAQTGQSYGKTLPDQVDRIADVFDAHLNLIADVRDLYRERVNLDREYALKLQALARKASEKKAKLTAPLVLGNEPTKIWDENALRKSTLDNAYAQIIASMTLAAQDHVTLADALTSQVTEVLRVIGSKSEETKRKQMVYYQKLLSDRDRTYSERTKTKGKYDEECIEVEAYRSKQSHSSDKHADRAAKQFEQQEIDMQNSKNLYLLSIAAANAAKVKFYGEDLPALEDSFQDLQTRLTARFVQVMLHAQQMQLQHQDGLKSRISGVQAAARDVNTVQDQDLFVDHNIRPFTAPPDLAFEPCSSHYDVGEISLDPAPKVFLQNKLTKCRSQLQSIQASAAAQRQDVDRNARPVSSYRADRSVGDIDEISDTYLESKQKLAFYLSTECNLKAEIDVISAALAGDEGAQMPHSFKSSSFSIPTQCGYCKSSIWGLSKQGKTCKTCGLCVHAKCELKVPAECGGSAGSHNLKATASVSRTATRGSAASSVSSTPTVSSFGQQAAQEVHPAARVVFSFTPTSPFELEVSEGALVHVLEDDDGSGWVKVADDHGGKGLVPASYIETTNAGDDARPAAQSQSLKPQKTYVRGVYAYQAQGSDELAVSEGEMIELTDGPTGGQNYADGWWEGISTRGKKGIFPSNYVELA</sequence>
<dbReference type="SMART" id="SM00055">
    <property type="entry name" value="FCH"/>
    <property type="match status" value="1"/>
</dbReference>
<evidence type="ECO:0000256" key="2">
    <source>
        <dbReference type="ARBA" id="ARBA00022723"/>
    </source>
</evidence>
<dbReference type="EMBL" id="KV417482">
    <property type="protein sequence ID" value="KZP33431.1"/>
    <property type="molecule type" value="Genomic_DNA"/>
</dbReference>
<evidence type="ECO:0000259" key="7">
    <source>
        <dbReference type="PROSITE" id="PS50081"/>
    </source>
</evidence>
<dbReference type="InterPro" id="IPR001060">
    <property type="entry name" value="FCH_dom"/>
</dbReference>
<dbReference type="GO" id="GO:0030833">
    <property type="term" value="P:regulation of actin filament polymerization"/>
    <property type="evidence" value="ECO:0007669"/>
    <property type="project" value="TreeGrafter"/>
</dbReference>
<dbReference type="InterPro" id="IPR035459">
    <property type="entry name" value="Bzz1_SH3_1"/>
</dbReference>
<dbReference type="GO" id="GO:0030864">
    <property type="term" value="C:cortical actin cytoskeleton"/>
    <property type="evidence" value="ECO:0007669"/>
    <property type="project" value="UniProtKB-ARBA"/>
</dbReference>
<dbReference type="PROSITE" id="PS50002">
    <property type="entry name" value="SH3"/>
    <property type="match status" value="2"/>
</dbReference>
<proteinExistence type="predicted"/>
<evidence type="ECO:0000256" key="1">
    <source>
        <dbReference type="ARBA" id="ARBA00022443"/>
    </source>
</evidence>
<dbReference type="InterPro" id="IPR002219">
    <property type="entry name" value="PKC_DAG/PE"/>
</dbReference>
<dbReference type="Pfam" id="PF14604">
    <property type="entry name" value="SH3_9"/>
    <property type="match status" value="2"/>
</dbReference>
<evidence type="ECO:0008006" key="11">
    <source>
        <dbReference type="Google" id="ProtNLM"/>
    </source>
</evidence>
<evidence type="ECO:0000313" key="9">
    <source>
        <dbReference type="EMBL" id="KZP33431.1"/>
    </source>
</evidence>
<evidence type="ECO:0000256" key="3">
    <source>
        <dbReference type="ARBA" id="ARBA00022833"/>
    </source>
</evidence>
<feature type="domain" description="F-BAR" evidence="8">
    <location>
        <begin position="6"/>
        <end position="278"/>
    </location>
</feature>
<dbReference type="SUPFAM" id="SSF103657">
    <property type="entry name" value="BAR/IMD domain-like"/>
    <property type="match status" value="1"/>
</dbReference>
<dbReference type="Gene3D" id="1.20.1270.60">
    <property type="entry name" value="Arfaptin homology (AH) domain/BAR domain"/>
    <property type="match status" value="1"/>
</dbReference>
<dbReference type="InterPro" id="IPR031160">
    <property type="entry name" value="F_BAR_dom"/>
</dbReference>
<dbReference type="Proteomes" id="UP000076532">
    <property type="component" value="Unassembled WGS sequence"/>
</dbReference>
<dbReference type="CDD" id="cd20824">
    <property type="entry name" value="C1_SpBZZ1-like"/>
    <property type="match status" value="1"/>
</dbReference>
<dbReference type="PANTHER" id="PTHR15735:SF21">
    <property type="entry name" value="PROTEIN NERVOUS WRECK"/>
    <property type="match status" value="1"/>
</dbReference>